<dbReference type="SUPFAM" id="SSF52540">
    <property type="entry name" value="P-loop containing nucleoside triphosphate hydrolases"/>
    <property type="match status" value="1"/>
</dbReference>
<evidence type="ECO:0000256" key="3">
    <source>
        <dbReference type="ARBA" id="ARBA00023134"/>
    </source>
</evidence>
<keyword evidence="3" id="KW-0342">GTP-binding</keyword>
<dbReference type="PANTHER" id="PTHR10903:SF184">
    <property type="entry name" value="GTP-BINDING PROTEIN A"/>
    <property type="match status" value="1"/>
</dbReference>
<organism evidence="5 6">
    <name type="scientific">Lymnaea stagnalis</name>
    <name type="common">Great pond snail</name>
    <name type="synonym">Helix stagnalis</name>
    <dbReference type="NCBI Taxonomy" id="6523"/>
    <lineage>
        <taxon>Eukaryota</taxon>
        <taxon>Metazoa</taxon>
        <taxon>Spiralia</taxon>
        <taxon>Lophotrochozoa</taxon>
        <taxon>Mollusca</taxon>
        <taxon>Gastropoda</taxon>
        <taxon>Heterobranchia</taxon>
        <taxon>Euthyneura</taxon>
        <taxon>Panpulmonata</taxon>
        <taxon>Hygrophila</taxon>
        <taxon>Lymnaeoidea</taxon>
        <taxon>Lymnaeidae</taxon>
        <taxon>Lymnaea</taxon>
    </lineage>
</organism>
<keyword evidence="2" id="KW-0547">Nucleotide-binding</keyword>
<evidence type="ECO:0000256" key="1">
    <source>
        <dbReference type="ARBA" id="ARBA00008535"/>
    </source>
</evidence>
<dbReference type="InterPro" id="IPR027417">
    <property type="entry name" value="P-loop_NTPase"/>
</dbReference>
<dbReference type="GO" id="GO:0005525">
    <property type="term" value="F:GTP binding"/>
    <property type="evidence" value="ECO:0007669"/>
    <property type="project" value="UniProtKB-KW"/>
</dbReference>
<proteinExistence type="inferred from homology"/>
<dbReference type="InterPro" id="IPR045058">
    <property type="entry name" value="GIMA/IAN/Toc"/>
</dbReference>
<reference evidence="5 6" key="1">
    <citation type="submission" date="2024-04" db="EMBL/GenBank/DDBJ databases">
        <authorList>
            <consortium name="Genoscope - CEA"/>
            <person name="William W."/>
        </authorList>
    </citation>
    <scope>NUCLEOTIDE SEQUENCE [LARGE SCALE GENOMIC DNA]</scope>
</reference>
<accession>A0AAV2GWP1</accession>
<dbReference type="InterPro" id="IPR006703">
    <property type="entry name" value="G_AIG1"/>
</dbReference>
<evidence type="ECO:0000259" key="4">
    <source>
        <dbReference type="PROSITE" id="PS51720"/>
    </source>
</evidence>
<evidence type="ECO:0000256" key="2">
    <source>
        <dbReference type="ARBA" id="ARBA00022741"/>
    </source>
</evidence>
<evidence type="ECO:0000313" key="6">
    <source>
        <dbReference type="Proteomes" id="UP001497497"/>
    </source>
</evidence>
<comment type="caution">
    <text evidence="5">The sequence shown here is derived from an EMBL/GenBank/DDBJ whole genome shotgun (WGS) entry which is preliminary data.</text>
</comment>
<dbReference type="Pfam" id="PF04548">
    <property type="entry name" value="AIG1"/>
    <property type="match status" value="1"/>
</dbReference>
<protein>
    <recommendedName>
        <fullName evidence="4">AIG1-type G domain-containing protein</fullName>
    </recommendedName>
</protein>
<name>A0AAV2GWP1_LYMST</name>
<dbReference type="Proteomes" id="UP001497497">
    <property type="component" value="Unassembled WGS sequence"/>
</dbReference>
<dbReference type="PANTHER" id="PTHR10903">
    <property type="entry name" value="GTPASE, IMAP FAMILY MEMBER-RELATED"/>
    <property type="match status" value="1"/>
</dbReference>
<dbReference type="PROSITE" id="PS51720">
    <property type="entry name" value="G_AIG1"/>
    <property type="match status" value="1"/>
</dbReference>
<gene>
    <name evidence="5" type="ORF">GSLYS_00000047001</name>
</gene>
<feature type="domain" description="AIG1-type G" evidence="4">
    <location>
        <begin position="5"/>
        <end position="225"/>
    </location>
</feature>
<evidence type="ECO:0000313" key="5">
    <source>
        <dbReference type="EMBL" id="CAL1525870.1"/>
    </source>
</evidence>
<comment type="similarity">
    <text evidence="1">Belongs to the TRAFAC class TrmE-Era-EngA-EngB-Septin-like GTPase superfamily. AIG1/Toc34/Toc159-like paraseptin GTPase family. IAN subfamily.</text>
</comment>
<sequence>MGAADSKLNLLLIGKTGSGKSSSGNAIAGEQVYETFSTSTSCTRRVKSCNKFRWGRQLTLVDTPGLMDTSMNDNEIEQCYFARRVIQDAFKIPETGFHAIIIVLNYIERYSNEDIRVTNMLKEIFGTNLYRFTILLFTHGDNFDQEYRTQDNARASKKRFAEWCDETQGDLRVLLQQCNFRAVLFHNNPSYRGDRDVEFLELLRHAECIKRSNKEYTKSNFAGAQRTRDKLILTTCLAELKAKINSELRTLRHDFELMRSQRGIIIERANEVFAALSNNNVTPFPNSSQVFNAVTNLVTNFNDNLTNGEKFNILNQLQTIIDCPSLQKLKLLSQDVEILLSPEKHKFQLRRRINELLQHIEEEAHGTDMLEDEKEMVTFFLSEVVSFDITATTTIEIHN</sequence>
<keyword evidence="6" id="KW-1185">Reference proteome</keyword>
<dbReference type="EMBL" id="CAXITT010000001">
    <property type="protein sequence ID" value="CAL1525870.1"/>
    <property type="molecule type" value="Genomic_DNA"/>
</dbReference>
<dbReference type="AlphaFoldDB" id="A0AAV2GWP1"/>
<dbReference type="Gene3D" id="3.40.50.300">
    <property type="entry name" value="P-loop containing nucleotide triphosphate hydrolases"/>
    <property type="match status" value="1"/>
</dbReference>